<accession>A0A848H297</accession>
<organism evidence="2 3">
    <name type="scientific">Ramlibacter agri</name>
    <dbReference type="NCBI Taxonomy" id="2728837"/>
    <lineage>
        <taxon>Bacteria</taxon>
        <taxon>Pseudomonadati</taxon>
        <taxon>Pseudomonadota</taxon>
        <taxon>Betaproteobacteria</taxon>
        <taxon>Burkholderiales</taxon>
        <taxon>Comamonadaceae</taxon>
        <taxon>Ramlibacter</taxon>
    </lineage>
</organism>
<dbReference type="EMBL" id="JABBFX010000001">
    <property type="protein sequence ID" value="NML44694.1"/>
    <property type="molecule type" value="Genomic_DNA"/>
</dbReference>
<reference evidence="2 3" key="1">
    <citation type="submission" date="2020-04" db="EMBL/GenBank/DDBJ databases">
        <title>Ramlibacter sp. G-1-2-2 isolated from soil.</title>
        <authorList>
            <person name="Dahal R.H."/>
        </authorList>
    </citation>
    <scope>NUCLEOTIDE SEQUENCE [LARGE SCALE GENOMIC DNA]</scope>
    <source>
        <strain evidence="2 3">G-1-2-2</strain>
    </source>
</reference>
<keyword evidence="3" id="KW-1185">Reference proteome</keyword>
<gene>
    <name evidence="2" type="ORF">HHL11_13095</name>
</gene>
<evidence type="ECO:0000313" key="3">
    <source>
        <dbReference type="Proteomes" id="UP000541185"/>
    </source>
</evidence>
<dbReference type="InterPro" id="IPR009781">
    <property type="entry name" value="DUF1345"/>
</dbReference>
<proteinExistence type="predicted"/>
<name>A0A848H297_9BURK</name>
<dbReference type="AlphaFoldDB" id="A0A848H297"/>
<evidence type="ECO:0000313" key="2">
    <source>
        <dbReference type="EMBL" id="NML44694.1"/>
    </source>
</evidence>
<keyword evidence="1" id="KW-0472">Membrane</keyword>
<feature type="transmembrane region" description="Helical" evidence="1">
    <location>
        <begin position="201"/>
        <end position="222"/>
    </location>
</feature>
<feature type="transmembrane region" description="Helical" evidence="1">
    <location>
        <begin position="118"/>
        <end position="143"/>
    </location>
</feature>
<evidence type="ECO:0000256" key="1">
    <source>
        <dbReference type="SAM" id="Phobius"/>
    </source>
</evidence>
<keyword evidence="1" id="KW-0812">Transmembrane</keyword>
<feature type="transmembrane region" description="Helical" evidence="1">
    <location>
        <begin position="46"/>
        <end position="64"/>
    </location>
</feature>
<protein>
    <submittedName>
        <fullName evidence="2">DUF1345 domain-containing protein</fullName>
    </submittedName>
</protein>
<feature type="transmembrane region" description="Helical" evidence="1">
    <location>
        <begin position="85"/>
        <end position="106"/>
    </location>
</feature>
<feature type="transmembrane region" description="Helical" evidence="1">
    <location>
        <begin position="20"/>
        <end position="40"/>
    </location>
</feature>
<keyword evidence="1" id="KW-1133">Transmembrane helix</keyword>
<comment type="caution">
    <text evidence="2">The sequence shown here is derived from an EMBL/GenBank/DDBJ whole genome shotgun (WGS) entry which is preliminary data.</text>
</comment>
<sequence length="225" mass="24635">MAKGHLALRLYRGLRARPRLLGSMAFGVLVFVLARTFSPWRDAGCALVAWNAGALLYLALAWEWMRETDVKAIQQRAIGQDEGRIAILSVVVLAAAAMLVAVGTQLGQARDLHGSARVLHVSFAVLTIVTSWLFTQVVFALHYAHDFYLLRLRGQKDPLDFPGTPDPSYFDFFHFACIIGTSSQTADITFMGQALRPVGTLHCVVAFFFNASLIALSINVVAGLL</sequence>
<dbReference type="RefSeq" id="WP_169418803.1">
    <property type="nucleotide sequence ID" value="NZ_JABBFX010000001.1"/>
</dbReference>
<dbReference type="Pfam" id="PF07077">
    <property type="entry name" value="DUF1345"/>
    <property type="match status" value="1"/>
</dbReference>
<dbReference type="Proteomes" id="UP000541185">
    <property type="component" value="Unassembled WGS sequence"/>
</dbReference>